<gene>
    <name evidence="7" type="ORF">GM668_05625</name>
</gene>
<sequence length="495" mass="52174">MAQRAVFVRPALPGTAAHGGSRGVLAGVCGAAIHRAVRAAALTVSVSAAAAVLAAAVSAPASAAVRYGVEDPALAARIDAAPLHAFTVDVLWRQARLADTKAARSSTLEVLVAERLLAASARRQWGEAVLLTGQGVGYAHDVALDDQIAALLRNLYRDQLEQTLAQLPGGTLDGLIVGEPVISAATLDAVFGKPGALRLDYSLSPAQVEQAKAVTVLSYRLPGGGKAALSLYDVYRRQNVQGRIALHTRQSGALKQQARQALGVAAVLDWAQARFGAAALADLRQALSDQAITLAVQRLHGIGTDTDSGSALLDRLAAQADMQAVRAYYDQHRDEFRRIEKVKARHVRTDDEGAAQAAYAALKGGMDFAAVARQYSAADDAAHGGDLGWIGASGKTGWLQQLAFAQPPGTPSRPVRAPVGPHDKAYWEIVLVEQRIDGYQPPEAESVRYVASRAIARSTAIAQLAALRARAVREADIELNRSLLDAPLRVLEVAP</sequence>
<organism evidence="7 8">
    <name type="scientific">Pseudoduganella ginsengisoli</name>
    <dbReference type="NCBI Taxonomy" id="1462440"/>
    <lineage>
        <taxon>Bacteria</taxon>
        <taxon>Pseudomonadati</taxon>
        <taxon>Pseudomonadota</taxon>
        <taxon>Betaproteobacteria</taxon>
        <taxon>Burkholderiales</taxon>
        <taxon>Oxalobacteraceae</taxon>
        <taxon>Telluria group</taxon>
        <taxon>Pseudoduganella</taxon>
    </lineage>
</organism>
<comment type="caution">
    <text evidence="7">The sequence shown here is derived from an EMBL/GenBank/DDBJ whole genome shotgun (WGS) entry which is preliminary data.</text>
</comment>
<dbReference type="InterPro" id="IPR046357">
    <property type="entry name" value="PPIase_dom_sf"/>
</dbReference>
<dbReference type="OrthoDB" id="9812372at2"/>
<evidence type="ECO:0000256" key="2">
    <source>
        <dbReference type="ARBA" id="ARBA00007656"/>
    </source>
</evidence>
<name>A0A6L6PVU4_9BURK</name>
<evidence type="ECO:0000256" key="1">
    <source>
        <dbReference type="ARBA" id="ARBA00000971"/>
    </source>
</evidence>
<dbReference type="Proteomes" id="UP000484015">
    <property type="component" value="Unassembled WGS sequence"/>
</dbReference>
<evidence type="ECO:0000313" key="8">
    <source>
        <dbReference type="Proteomes" id="UP000484015"/>
    </source>
</evidence>
<dbReference type="PANTHER" id="PTHR47245:SF2">
    <property type="entry name" value="PEPTIDYL-PROLYL CIS-TRANS ISOMERASE HP_0175-RELATED"/>
    <property type="match status" value="1"/>
</dbReference>
<dbReference type="Pfam" id="PF13145">
    <property type="entry name" value="Rotamase_2"/>
    <property type="match status" value="1"/>
</dbReference>
<evidence type="ECO:0000313" key="7">
    <source>
        <dbReference type="EMBL" id="MTW01565.1"/>
    </source>
</evidence>
<protein>
    <recommendedName>
        <fullName evidence="3">peptidylprolyl isomerase</fullName>
        <ecNumber evidence="3">5.2.1.8</ecNumber>
    </recommendedName>
</protein>
<comment type="catalytic activity">
    <reaction evidence="1">
        <text>[protein]-peptidylproline (omega=180) = [protein]-peptidylproline (omega=0)</text>
        <dbReference type="Rhea" id="RHEA:16237"/>
        <dbReference type="Rhea" id="RHEA-COMP:10747"/>
        <dbReference type="Rhea" id="RHEA-COMP:10748"/>
        <dbReference type="ChEBI" id="CHEBI:83833"/>
        <dbReference type="ChEBI" id="CHEBI:83834"/>
        <dbReference type="EC" id="5.2.1.8"/>
    </reaction>
</comment>
<dbReference type="InterPro" id="IPR000297">
    <property type="entry name" value="PPIase_PpiC"/>
</dbReference>
<dbReference type="Gene3D" id="3.10.50.40">
    <property type="match status" value="1"/>
</dbReference>
<keyword evidence="5" id="KW-0413">Isomerase</keyword>
<proteinExistence type="inferred from homology"/>
<dbReference type="PANTHER" id="PTHR47245">
    <property type="entry name" value="PEPTIDYLPROLYL ISOMERASE"/>
    <property type="match status" value="1"/>
</dbReference>
<evidence type="ECO:0000259" key="6">
    <source>
        <dbReference type="PROSITE" id="PS50198"/>
    </source>
</evidence>
<feature type="domain" description="PpiC" evidence="6">
    <location>
        <begin position="339"/>
        <end position="422"/>
    </location>
</feature>
<dbReference type="AlphaFoldDB" id="A0A6L6PVU4"/>
<dbReference type="EC" id="5.2.1.8" evidence="3"/>
<keyword evidence="4 5" id="KW-0697">Rotamase</keyword>
<accession>A0A6L6PVU4</accession>
<comment type="similarity">
    <text evidence="2">Belongs to the PpiC/parvulin rotamase family.</text>
</comment>
<evidence type="ECO:0000256" key="5">
    <source>
        <dbReference type="PROSITE-ProRule" id="PRU00278"/>
    </source>
</evidence>
<dbReference type="InterPro" id="IPR050245">
    <property type="entry name" value="PrsA_foldase"/>
</dbReference>
<evidence type="ECO:0000256" key="4">
    <source>
        <dbReference type="ARBA" id="ARBA00023110"/>
    </source>
</evidence>
<evidence type="ECO:0000256" key="3">
    <source>
        <dbReference type="ARBA" id="ARBA00013194"/>
    </source>
</evidence>
<dbReference type="GO" id="GO:0003755">
    <property type="term" value="F:peptidyl-prolyl cis-trans isomerase activity"/>
    <property type="evidence" value="ECO:0007669"/>
    <property type="project" value="UniProtKB-KW"/>
</dbReference>
<dbReference type="PROSITE" id="PS50198">
    <property type="entry name" value="PPIC_PPIASE_2"/>
    <property type="match status" value="1"/>
</dbReference>
<keyword evidence="8" id="KW-1185">Reference proteome</keyword>
<dbReference type="EMBL" id="WNLA01000002">
    <property type="protein sequence ID" value="MTW01565.1"/>
    <property type="molecule type" value="Genomic_DNA"/>
</dbReference>
<dbReference type="SUPFAM" id="SSF54534">
    <property type="entry name" value="FKBP-like"/>
    <property type="match status" value="1"/>
</dbReference>
<reference evidence="7 8" key="1">
    <citation type="submission" date="2019-11" db="EMBL/GenBank/DDBJ databases">
        <title>Type strains purchased from KCTC, JCM and DSMZ.</title>
        <authorList>
            <person name="Lu H."/>
        </authorList>
    </citation>
    <scope>NUCLEOTIDE SEQUENCE [LARGE SCALE GENOMIC DNA]</scope>
    <source>
        <strain evidence="7 8">KCTC 42409</strain>
    </source>
</reference>